<dbReference type="Proteomes" id="UP001178507">
    <property type="component" value="Unassembled WGS sequence"/>
</dbReference>
<dbReference type="PRINTS" id="PR01736">
    <property type="entry name" value="PHPHTRNFRASE"/>
</dbReference>
<gene>
    <name evidence="5" type="ORF">EVOR1521_LOCUS17855</name>
</gene>
<sequence>MRGYDGPKDFYIKKIAEGIATLAASVYPKRIIVRLSDFKSNEYKSLIGGEQYEPDEENPMIGFRGCGRYTDPFFEECFAMELEAVKIARGEMGLKNVEIMIPFVRTLDMAKDVNEVLEKNGLKRGEDGLKVQMMAELPSNVFLAEEFLEYFDGFSIGSNDLTQLTLGLDRDSGLVAQYFDERNPAVMKALETLIKAAKAKGKYVGICGQGPSDHPDLAKWLMEQGIDSVSLNPDSVIPTWQFLGKK</sequence>
<evidence type="ECO:0000313" key="5">
    <source>
        <dbReference type="EMBL" id="CAJ1392858.1"/>
    </source>
</evidence>
<dbReference type="PROSITE" id="PS00742">
    <property type="entry name" value="PEP_ENZYMES_2"/>
    <property type="match status" value="1"/>
</dbReference>
<dbReference type="AlphaFoldDB" id="A0AA36IRY8"/>
<evidence type="ECO:0000256" key="1">
    <source>
        <dbReference type="ARBA" id="ARBA00007837"/>
    </source>
</evidence>
<evidence type="ECO:0000256" key="3">
    <source>
        <dbReference type="ARBA" id="ARBA00022840"/>
    </source>
</evidence>
<name>A0AA36IRY8_9DINO</name>
<keyword evidence="3" id="KW-0067">ATP-binding</keyword>
<dbReference type="GO" id="GO:0005524">
    <property type="term" value="F:ATP binding"/>
    <property type="evidence" value="ECO:0007669"/>
    <property type="project" value="UniProtKB-KW"/>
</dbReference>
<evidence type="ECO:0000313" key="6">
    <source>
        <dbReference type="Proteomes" id="UP001178507"/>
    </source>
</evidence>
<dbReference type="InterPro" id="IPR006319">
    <property type="entry name" value="PEP_synth"/>
</dbReference>
<dbReference type="GO" id="GO:0008986">
    <property type="term" value="F:pyruvate, water dikinase activity"/>
    <property type="evidence" value="ECO:0007669"/>
    <property type="project" value="InterPro"/>
</dbReference>
<keyword evidence="2" id="KW-0547">Nucleotide-binding</keyword>
<evidence type="ECO:0000259" key="4">
    <source>
        <dbReference type="Pfam" id="PF02896"/>
    </source>
</evidence>
<dbReference type="PANTHER" id="PTHR43030">
    <property type="entry name" value="PHOSPHOENOLPYRUVATE SYNTHASE"/>
    <property type="match status" value="1"/>
</dbReference>
<dbReference type="Gene3D" id="3.20.20.60">
    <property type="entry name" value="Phosphoenolpyruvate-binding domains"/>
    <property type="match status" value="1"/>
</dbReference>
<organism evidence="5 6">
    <name type="scientific">Effrenium voratum</name>
    <dbReference type="NCBI Taxonomy" id="2562239"/>
    <lineage>
        <taxon>Eukaryota</taxon>
        <taxon>Sar</taxon>
        <taxon>Alveolata</taxon>
        <taxon>Dinophyceae</taxon>
        <taxon>Suessiales</taxon>
        <taxon>Symbiodiniaceae</taxon>
        <taxon>Effrenium</taxon>
    </lineage>
</organism>
<dbReference type="EMBL" id="CAUJNA010002434">
    <property type="protein sequence ID" value="CAJ1392858.1"/>
    <property type="molecule type" value="Genomic_DNA"/>
</dbReference>
<dbReference type="InterPro" id="IPR015813">
    <property type="entry name" value="Pyrv/PenolPyrv_kinase-like_dom"/>
</dbReference>
<dbReference type="PANTHER" id="PTHR43030:SF1">
    <property type="entry name" value="PHOSPHOENOLPYRUVATE SYNTHASE"/>
    <property type="match status" value="1"/>
</dbReference>
<reference evidence="5" key="1">
    <citation type="submission" date="2023-08" db="EMBL/GenBank/DDBJ databases">
        <authorList>
            <person name="Chen Y."/>
            <person name="Shah S."/>
            <person name="Dougan E. K."/>
            <person name="Thang M."/>
            <person name="Chan C."/>
        </authorList>
    </citation>
    <scope>NUCLEOTIDE SEQUENCE</scope>
</reference>
<keyword evidence="6" id="KW-1185">Reference proteome</keyword>
<dbReference type="Pfam" id="PF02896">
    <property type="entry name" value="PEP-utilizers_C"/>
    <property type="match status" value="1"/>
</dbReference>
<proteinExistence type="inferred from homology"/>
<dbReference type="InterPro" id="IPR040442">
    <property type="entry name" value="Pyrv_kinase-like_dom_sf"/>
</dbReference>
<comment type="similarity">
    <text evidence="1">Belongs to the PEP-utilizing enzyme family.</text>
</comment>
<dbReference type="SUPFAM" id="SSF51621">
    <property type="entry name" value="Phosphoenolpyruvate/pyruvate domain"/>
    <property type="match status" value="1"/>
</dbReference>
<dbReference type="InterPro" id="IPR023151">
    <property type="entry name" value="PEP_util_CS"/>
</dbReference>
<protein>
    <recommendedName>
        <fullName evidence="4">PEP-utilising enzyme C-terminal domain-containing protein</fullName>
    </recommendedName>
</protein>
<dbReference type="InterPro" id="IPR000121">
    <property type="entry name" value="PEP_util_C"/>
</dbReference>
<comment type="caution">
    <text evidence="5">The sequence shown here is derived from an EMBL/GenBank/DDBJ whole genome shotgun (WGS) entry which is preliminary data.</text>
</comment>
<feature type="domain" description="PEP-utilising enzyme C-terminal" evidence="4">
    <location>
        <begin position="13"/>
        <end position="239"/>
    </location>
</feature>
<accession>A0AA36IRY8</accession>
<evidence type="ECO:0000256" key="2">
    <source>
        <dbReference type="ARBA" id="ARBA00022741"/>
    </source>
</evidence>